<dbReference type="GO" id="GO:0030313">
    <property type="term" value="C:cell envelope"/>
    <property type="evidence" value="ECO:0007669"/>
    <property type="project" value="UniProtKB-ARBA"/>
</dbReference>
<keyword evidence="3" id="KW-0804">Transcription</keyword>
<dbReference type="GO" id="GO:0003700">
    <property type="term" value="F:DNA-binding transcription factor activity"/>
    <property type="evidence" value="ECO:0007669"/>
    <property type="project" value="TreeGrafter"/>
</dbReference>
<dbReference type="InterPro" id="IPR028082">
    <property type="entry name" value="Peripla_BP_I"/>
</dbReference>
<dbReference type="EMBL" id="ABEXCJ040000002">
    <property type="protein sequence ID" value="ELR5217077.1"/>
    <property type="molecule type" value="Genomic_DNA"/>
</dbReference>
<evidence type="ECO:0000256" key="1">
    <source>
        <dbReference type="ARBA" id="ARBA00023015"/>
    </source>
</evidence>
<feature type="domain" description="HTH lacI-type" evidence="4">
    <location>
        <begin position="2"/>
        <end position="56"/>
    </location>
</feature>
<dbReference type="PROSITE" id="PS50943">
    <property type="entry name" value="HTH_CROC1"/>
    <property type="match status" value="1"/>
</dbReference>
<proteinExistence type="predicted"/>
<dbReference type="InterPro" id="IPR000843">
    <property type="entry name" value="HTH_LacI"/>
</dbReference>
<feature type="domain" description="HTH cro/C1-type" evidence="5">
    <location>
        <begin position="3"/>
        <end position="43"/>
    </location>
</feature>
<evidence type="ECO:0000313" key="7">
    <source>
        <dbReference type="EMBL" id="EMR4589264.1"/>
    </source>
</evidence>
<dbReference type="InterPro" id="IPR001387">
    <property type="entry name" value="Cro/C1-type_HTH"/>
</dbReference>
<dbReference type="CDD" id="cd01392">
    <property type="entry name" value="HTH_LacI"/>
    <property type="match status" value="1"/>
</dbReference>
<name>A0A427HQ38_PRORE</name>
<dbReference type="SMART" id="SM00354">
    <property type="entry name" value="HTH_LACI"/>
    <property type="match status" value="1"/>
</dbReference>
<dbReference type="EMBL" id="ABEXCJ050000002">
    <property type="protein sequence ID" value="EMR4589264.1"/>
    <property type="molecule type" value="Genomic_DNA"/>
</dbReference>
<evidence type="ECO:0000256" key="2">
    <source>
        <dbReference type="ARBA" id="ARBA00023125"/>
    </source>
</evidence>
<dbReference type="PROSITE" id="PS50932">
    <property type="entry name" value="HTH_LACI_2"/>
    <property type="match status" value="1"/>
</dbReference>
<dbReference type="AlphaFoldDB" id="A0A427HQ38"/>
<dbReference type="SUPFAM" id="SSF53850">
    <property type="entry name" value="Periplasmic binding protein-like II"/>
    <property type="match status" value="1"/>
</dbReference>
<dbReference type="Gene3D" id="1.10.260.40">
    <property type="entry name" value="lambda repressor-like DNA-binding domains"/>
    <property type="match status" value="1"/>
</dbReference>
<accession>A0A427HQ38</accession>
<gene>
    <name evidence="7" type="ORF">M0K77_001560</name>
    <name evidence="6" type="ORF">M0K77_RS07800</name>
</gene>
<evidence type="ECO:0000256" key="3">
    <source>
        <dbReference type="ARBA" id="ARBA00023163"/>
    </source>
</evidence>
<evidence type="ECO:0000259" key="5">
    <source>
        <dbReference type="PROSITE" id="PS50943"/>
    </source>
</evidence>
<dbReference type="RefSeq" id="WP_125890636.1">
    <property type="nucleotide sequence ID" value="NZ_RHRR02000001.1"/>
</dbReference>
<dbReference type="Pfam" id="PF00356">
    <property type="entry name" value="LacI"/>
    <property type="match status" value="1"/>
</dbReference>
<keyword evidence="2" id="KW-0238">DNA-binding</keyword>
<keyword evidence="1" id="KW-0805">Transcription regulation</keyword>
<evidence type="ECO:0000259" key="4">
    <source>
        <dbReference type="PROSITE" id="PS50932"/>
    </source>
</evidence>
<dbReference type="InterPro" id="IPR010982">
    <property type="entry name" value="Lambda_DNA-bd_dom_sf"/>
</dbReference>
<dbReference type="PANTHER" id="PTHR30146">
    <property type="entry name" value="LACI-RELATED TRANSCRIPTIONAL REPRESSOR"/>
    <property type="match status" value="1"/>
</dbReference>
<dbReference type="Pfam" id="PF01547">
    <property type="entry name" value="SBP_bac_1"/>
    <property type="match status" value="1"/>
</dbReference>
<dbReference type="InterPro" id="IPR006059">
    <property type="entry name" value="SBP"/>
</dbReference>
<sequence length="726" mass="81791">MATMKDICRIAGVSHGTVSNVLNGRGNVSVEKMEAVLNAAKELGYSVNTQAQLLRANTNIKIAIVLPHLTSEKYTILFNSIRQTIEDCSDLPFDVFLTDDIKFKELKVLQKIASGGYQSVISVSCLDDATIYFDTLQIAPENVAFVYRKPQNAKVYFGLEYAQAAKAIVDQIAKDSCERIGIFAEASHHLNSEEFVREMRLSLQKTVPNAEIIVCYSSDLESYNTAFDFFANNQKLDAIITQDLERTRYITQACYFGSSRAAPRIFSLTGSTPPMVSGIYCSPINYAQLGQDVAIHLFKNKAARLEQEQQISNPCSRVYTKEVRDNERPRIDTLNLLTIPSPSTDALQKLLPNFFAQTGVHVNISVRPFGEIFNILNTIEEYTFYDLLRVDVAFFPWFAEKTLVPLNDIGGGLTDLQSKYTEQKQSRFCLVNGTAYAMPLDASVQLMFYRKDLFEDPITKRMYFESTGKELKVPSTFEEYDRISQFFYTHREVGNPSKPYGSSSTTGSAGIISSEYLLRYYAAGGCLFDSCTEPRLNPLIAEKVLTDYMNQLSYTDRINSEWWGESIKRFESGGLAMNIAYMNLFNDVAHSPMSNNIGYAPVPGGKPQIGGGVLGMSRYSEKTELVALFYRWLYSDVIQDHILMLGGNTIQRNYIYMQEVRQRYPWLSLSYNEIKTGVRESTMPNGMAFNLRQAENIIGRGVIDALDGLMTIQETIQKINIGLKNL</sequence>
<dbReference type="Gene3D" id="3.40.190.10">
    <property type="entry name" value="Periplasmic binding protein-like II"/>
    <property type="match status" value="2"/>
</dbReference>
<dbReference type="OrthoDB" id="9808332at2"/>
<protein>
    <submittedName>
        <fullName evidence="7">Extracellular solute-binding protein</fullName>
    </submittedName>
</protein>
<dbReference type="SUPFAM" id="SSF53822">
    <property type="entry name" value="Periplasmic binding protein-like I"/>
    <property type="match status" value="1"/>
</dbReference>
<reference evidence="7" key="1">
    <citation type="submission" date="2024-02" db="EMBL/GenBank/DDBJ databases">
        <authorList>
            <consortium name="Clinical and Environmental Microbiology Branch: Whole genome sequencing antimicrobial resistance pathogens in the healthcare setting"/>
        </authorList>
    </citation>
    <scope>NUCLEOTIDE SEQUENCE</scope>
    <source>
        <strain evidence="7">2020QW-00022</strain>
    </source>
</reference>
<dbReference type="PANTHER" id="PTHR30146:SF109">
    <property type="entry name" value="HTH-TYPE TRANSCRIPTIONAL REGULATOR GALS"/>
    <property type="match status" value="1"/>
</dbReference>
<evidence type="ECO:0000313" key="6">
    <source>
        <dbReference type="EMBL" id="ELR5217077.1"/>
    </source>
</evidence>
<organism evidence="7">
    <name type="scientific">Providencia rettgeri</name>
    <dbReference type="NCBI Taxonomy" id="587"/>
    <lineage>
        <taxon>Bacteria</taxon>
        <taxon>Pseudomonadati</taxon>
        <taxon>Pseudomonadota</taxon>
        <taxon>Gammaproteobacteria</taxon>
        <taxon>Enterobacterales</taxon>
        <taxon>Morganellaceae</taxon>
        <taxon>Providencia</taxon>
    </lineage>
</organism>
<comment type="caution">
    <text evidence="7">The sequence shown here is derived from an EMBL/GenBank/DDBJ whole genome shotgun (WGS) entry which is preliminary data.</text>
</comment>
<dbReference type="SUPFAM" id="SSF47413">
    <property type="entry name" value="lambda repressor-like DNA-binding domains"/>
    <property type="match status" value="1"/>
</dbReference>
<dbReference type="GO" id="GO:0000976">
    <property type="term" value="F:transcription cis-regulatory region binding"/>
    <property type="evidence" value="ECO:0007669"/>
    <property type="project" value="TreeGrafter"/>
</dbReference>